<evidence type="ECO:0000256" key="1">
    <source>
        <dbReference type="SAM" id="MobiDB-lite"/>
    </source>
</evidence>
<name>A0A225VMB8_9STRA</name>
<evidence type="ECO:0000313" key="2">
    <source>
        <dbReference type="EMBL" id="OWZ06495.1"/>
    </source>
</evidence>
<protein>
    <submittedName>
        <fullName evidence="2">Uncharacterized protein</fullName>
    </submittedName>
</protein>
<gene>
    <name evidence="2" type="ORF">PHMEG_00021244</name>
</gene>
<evidence type="ECO:0000313" key="3">
    <source>
        <dbReference type="Proteomes" id="UP000198211"/>
    </source>
</evidence>
<keyword evidence="3" id="KW-1185">Reference proteome</keyword>
<dbReference type="Proteomes" id="UP000198211">
    <property type="component" value="Unassembled WGS sequence"/>
</dbReference>
<accession>A0A225VMB8</accession>
<feature type="region of interest" description="Disordered" evidence="1">
    <location>
        <begin position="28"/>
        <end position="65"/>
    </location>
</feature>
<proteinExistence type="predicted"/>
<feature type="non-terminal residue" evidence="2">
    <location>
        <position position="1"/>
    </location>
</feature>
<dbReference type="EMBL" id="NBNE01003937">
    <property type="protein sequence ID" value="OWZ06495.1"/>
    <property type="molecule type" value="Genomic_DNA"/>
</dbReference>
<dbReference type="AlphaFoldDB" id="A0A225VMB8"/>
<feature type="compositionally biased region" description="Acidic residues" evidence="1">
    <location>
        <begin position="32"/>
        <end position="51"/>
    </location>
</feature>
<comment type="caution">
    <text evidence="2">The sequence shown here is derived from an EMBL/GenBank/DDBJ whole genome shotgun (WGS) entry which is preliminary data.</text>
</comment>
<reference evidence="3" key="1">
    <citation type="submission" date="2017-03" db="EMBL/GenBank/DDBJ databases">
        <title>Phytopthora megakarya and P. palmivora, two closely related causual agents of cacao black pod achieved similar genome size and gene model numbers by different mechanisms.</title>
        <authorList>
            <person name="Ali S."/>
            <person name="Shao J."/>
            <person name="Larry D.J."/>
            <person name="Kronmiller B."/>
            <person name="Shen D."/>
            <person name="Strem M.D."/>
            <person name="Melnick R.L."/>
            <person name="Guiltinan M.J."/>
            <person name="Tyler B.M."/>
            <person name="Meinhardt L.W."/>
            <person name="Bailey B.A."/>
        </authorList>
    </citation>
    <scope>NUCLEOTIDE SEQUENCE [LARGE SCALE GENOMIC DNA]</scope>
    <source>
        <strain evidence="3">zdho120</strain>
    </source>
</reference>
<sequence length="65" mass="7362">SLRRAIGLPDHNQFSAGIYHDFTPYELSQPNLEDEEHKEEENKEEVDDSDENMNATGSNEAVGLK</sequence>
<organism evidence="2 3">
    <name type="scientific">Phytophthora megakarya</name>
    <dbReference type="NCBI Taxonomy" id="4795"/>
    <lineage>
        <taxon>Eukaryota</taxon>
        <taxon>Sar</taxon>
        <taxon>Stramenopiles</taxon>
        <taxon>Oomycota</taxon>
        <taxon>Peronosporomycetes</taxon>
        <taxon>Peronosporales</taxon>
        <taxon>Peronosporaceae</taxon>
        <taxon>Phytophthora</taxon>
    </lineage>
</organism>